<gene>
    <name evidence="3" type="ORF">C494_16528</name>
</gene>
<dbReference type="PATRIC" id="fig|1227500.6.peg.3335"/>
<evidence type="ECO:0000256" key="1">
    <source>
        <dbReference type="SAM" id="MobiDB-lite"/>
    </source>
</evidence>
<accession>L9W6A3</accession>
<feature type="compositionally biased region" description="Basic and acidic residues" evidence="1">
    <location>
        <begin position="1"/>
        <end position="12"/>
    </location>
</feature>
<evidence type="ECO:0000313" key="4">
    <source>
        <dbReference type="Proteomes" id="UP000011690"/>
    </source>
</evidence>
<dbReference type="AlphaFoldDB" id="L9W6A3"/>
<dbReference type="EMBL" id="AOHY01000050">
    <property type="protein sequence ID" value="ELY44887.1"/>
    <property type="molecule type" value="Genomic_DNA"/>
</dbReference>
<reference evidence="3 4" key="1">
    <citation type="journal article" date="2014" name="PLoS Genet.">
        <title>Phylogenetically driven sequencing of extremely halophilic archaea reveals strategies for static and dynamic osmo-response.</title>
        <authorList>
            <person name="Becker E.A."/>
            <person name="Seitzer P.M."/>
            <person name="Tritt A."/>
            <person name="Larsen D."/>
            <person name="Krusor M."/>
            <person name="Yao A.I."/>
            <person name="Wu D."/>
            <person name="Madern D."/>
            <person name="Eisen J.A."/>
            <person name="Darling A.E."/>
            <person name="Facciotti M.T."/>
        </authorList>
    </citation>
    <scope>NUCLEOTIDE SEQUENCE [LARGE SCALE GENOMIC DNA]</scope>
    <source>
        <strain evidence="3 4">JCM 10635</strain>
    </source>
</reference>
<feature type="region of interest" description="Disordered" evidence="1">
    <location>
        <begin position="1"/>
        <end position="26"/>
    </location>
</feature>
<feature type="domain" description="DUF7344" evidence="2">
    <location>
        <begin position="35"/>
        <end position="111"/>
    </location>
</feature>
<dbReference type="Proteomes" id="UP000011690">
    <property type="component" value="Unassembled WGS sequence"/>
</dbReference>
<comment type="caution">
    <text evidence="3">The sequence shown here is derived from an EMBL/GenBank/DDBJ whole genome shotgun (WGS) entry which is preliminary data.</text>
</comment>
<keyword evidence="4" id="KW-1185">Reference proteome</keyword>
<name>L9W6A3_9EURY</name>
<evidence type="ECO:0000313" key="3">
    <source>
        <dbReference type="EMBL" id="ELY44887.1"/>
    </source>
</evidence>
<dbReference type="InterPro" id="IPR055768">
    <property type="entry name" value="DUF7344"/>
</dbReference>
<sequence length="132" mass="14823">MEHTSRADRVNAEDVSTTNTAEQERSTAPDVVLSIVAHEHRRAILQILDQTDTEVMAISTLVERVAEHIQNGDQSADEHRQRVRTALHHIHLPKLDACGMIVHDTETNQVRKTTGEPGQELLATIESYVTRE</sequence>
<proteinExistence type="predicted"/>
<organism evidence="3 4">
    <name type="scientific">Natronorubrum bangense JCM 10635</name>
    <dbReference type="NCBI Taxonomy" id="1227500"/>
    <lineage>
        <taxon>Archaea</taxon>
        <taxon>Methanobacteriati</taxon>
        <taxon>Methanobacteriota</taxon>
        <taxon>Stenosarchaea group</taxon>
        <taxon>Halobacteria</taxon>
        <taxon>Halobacteriales</taxon>
        <taxon>Natrialbaceae</taxon>
        <taxon>Natronorubrum</taxon>
    </lineage>
</organism>
<evidence type="ECO:0000259" key="2">
    <source>
        <dbReference type="Pfam" id="PF24035"/>
    </source>
</evidence>
<protein>
    <recommendedName>
        <fullName evidence="2">DUF7344 domain-containing protein</fullName>
    </recommendedName>
</protein>
<dbReference type="eggNOG" id="arCOG03828">
    <property type="taxonomic scope" value="Archaea"/>
</dbReference>
<dbReference type="Pfam" id="PF24035">
    <property type="entry name" value="DUF7344"/>
    <property type="match status" value="1"/>
</dbReference>
<dbReference type="STRING" id="1227500.C494_16528"/>